<keyword evidence="2" id="KW-0238">DNA-binding</keyword>
<evidence type="ECO:0000259" key="4">
    <source>
        <dbReference type="SMART" id="SM00418"/>
    </source>
</evidence>
<reference evidence="6" key="1">
    <citation type="submission" date="2024-07" db="EMBL/GenBank/DDBJ databases">
        <title>Complete genome sequences of cellulolytic bacteria, Kitasatospora sp. CMC57 and Streptomyces sp. CMC78, isolated from Japanese agricultural soil.</title>
        <authorList>
            <person name="Hashimoto T."/>
            <person name="Ito M."/>
            <person name="Iwamoto M."/>
            <person name="Fukahori D."/>
            <person name="Shoda T."/>
            <person name="Sakoda M."/>
            <person name="Morohoshi T."/>
            <person name="Mitsuboshi M."/>
            <person name="Nishizawa T."/>
        </authorList>
    </citation>
    <scope>NUCLEOTIDE SEQUENCE</scope>
    <source>
        <strain evidence="6">CMC78</strain>
    </source>
</reference>
<keyword evidence="3" id="KW-0804">Transcription</keyword>
<dbReference type="SUPFAM" id="SSF46785">
    <property type="entry name" value="Winged helix' DNA-binding domain"/>
    <property type="match status" value="1"/>
</dbReference>
<dbReference type="SMART" id="SM00418">
    <property type="entry name" value="HTH_ARSR"/>
    <property type="match status" value="1"/>
</dbReference>
<dbReference type="RefSeq" id="WP_408054111.1">
    <property type="nucleotide sequence ID" value="NZ_AP035884.1"/>
</dbReference>
<evidence type="ECO:0000256" key="2">
    <source>
        <dbReference type="ARBA" id="ARBA00023125"/>
    </source>
</evidence>
<dbReference type="Gene3D" id="1.10.10.10">
    <property type="entry name" value="Winged helix-like DNA-binding domain superfamily/Winged helix DNA-binding domain"/>
    <property type="match status" value="1"/>
</dbReference>
<dbReference type="Pfam" id="PF01022">
    <property type="entry name" value="HTH_5"/>
    <property type="match status" value="1"/>
</dbReference>
<dbReference type="InterPro" id="IPR001845">
    <property type="entry name" value="HTH_ArsR_DNA-bd_dom"/>
</dbReference>
<dbReference type="GO" id="GO:0003700">
    <property type="term" value="F:DNA-binding transcription factor activity"/>
    <property type="evidence" value="ECO:0007669"/>
    <property type="project" value="InterPro"/>
</dbReference>
<dbReference type="CDD" id="cd00090">
    <property type="entry name" value="HTH_ARSR"/>
    <property type="match status" value="1"/>
</dbReference>
<sequence length="329" mass="35724">MLRIHFTPADLTRVRLATRPDPLWETVFSLHRLQTSQGRWAYADWYRATQDTLASTPLGKAVRRLLVPVVPRAAYFPDFLTPYEAAEGLDEGLAAVLDTPSSRVAAEVRRLQETTGGPPWAGSLVESRAREELGKALRAYHDAVIAPFQDDVFTRIAAERAACARVTVDTGVDGLLGGLAPGIRWRPPVLEIDYVEDRNLHLDGRGLLLIPSYFCWRTPVALADNALRAVLAYPLRDTWAPAPVYPSGASLGALLGKTRAAALRTLAHGATTTELAQYLGVSPATATHHTTVLRNAGLITTRRSRNTVLHTLTPVGASLLRTGTSRSAA</sequence>
<dbReference type="InterPro" id="IPR051011">
    <property type="entry name" value="Metal_resp_trans_reg"/>
</dbReference>
<dbReference type="PANTHER" id="PTHR43132">
    <property type="entry name" value="ARSENICAL RESISTANCE OPERON REPRESSOR ARSR-RELATED"/>
    <property type="match status" value="1"/>
</dbReference>
<dbReference type="SMART" id="SM00419">
    <property type="entry name" value="HTH_CRP"/>
    <property type="match status" value="1"/>
</dbReference>
<dbReference type="AlphaFoldDB" id="A0AB33KIN8"/>
<feature type="domain" description="HTH crp-type" evidence="5">
    <location>
        <begin position="262"/>
        <end position="310"/>
    </location>
</feature>
<organism evidence="6">
    <name type="scientific">Streptomyces sp. CMC78</name>
    <dbReference type="NCBI Taxonomy" id="3231512"/>
    <lineage>
        <taxon>Bacteria</taxon>
        <taxon>Bacillati</taxon>
        <taxon>Actinomycetota</taxon>
        <taxon>Actinomycetes</taxon>
        <taxon>Kitasatosporales</taxon>
        <taxon>Streptomycetaceae</taxon>
        <taxon>Streptomyces</taxon>
    </lineage>
</organism>
<evidence type="ECO:0000256" key="1">
    <source>
        <dbReference type="ARBA" id="ARBA00023015"/>
    </source>
</evidence>
<dbReference type="InterPro" id="IPR011991">
    <property type="entry name" value="ArsR-like_HTH"/>
</dbReference>
<evidence type="ECO:0000313" key="6">
    <source>
        <dbReference type="EMBL" id="BFP54527.1"/>
    </source>
</evidence>
<dbReference type="InterPro" id="IPR012318">
    <property type="entry name" value="HTH_CRP"/>
</dbReference>
<accession>A0AB33KIN8</accession>
<protein>
    <submittedName>
        <fullName evidence="6">Winged helix-turn-helix domain-containing protein</fullName>
    </submittedName>
</protein>
<dbReference type="EMBL" id="AP035884">
    <property type="protein sequence ID" value="BFP54527.1"/>
    <property type="molecule type" value="Genomic_DNA"/>
</dbReference>
<dbReference type="KEGG" id="stcm:SCMC78_43340"/>
<dbReference type="GO" id="GO:0003677">
    <property type="term" value="F:DNA binding"/>
    <property type="evidence" value="ECO:0007669"/>
    <property type="project" value="UniProtKB-KW"/>
</dbReference>
<evidence type="ECO:0000259" key="5">
    <source>
        <dbReference type="SMART" id="SM00419"/>
    </source>
</evidence>
<dbReference type="PANTHER" id="PTHR43132:SF8">
    <property type="entry name" value="HTH-TYPE TRANSCRIPTIONAL REGULATOR KMTR"/>
    <property type="match status" value="1"/>
</dbReference>
<proteinExistence type="predicted"/>
<evidence type="ECO:0000256" key="3">
    <source>
        <dbReference type="ARBA" id="ARBA00023163"/>
    </source>
</evidence>
<name>A0AB33KIN8_9ACTN</name>
<keyword evidence="1" id="KW-0805">Transcription regulation</keyword>
<dbReference type="InterPro" id="IPR036388">
    <property type="entry name" value="WH-like_DNA-bd_sf"/>
</dbReference>
<feature type="domain" description="HTH arsR-type" evidence="4">
    <location>
        <begin position="249"/>
        <end position="324"/>
    </location>
</feature>
<dbReference type="InterPro" id="IPR036390">
    <property type="entry name" value="WH_DNA-bd_sf"/>
</dbReference>
<gene>
    <name evidence="6" type="ORF">SCMC78_43340</name>
</gene>